<dbReference type="EMBL" id="LMWY01000028">
    <property type="protein sequence ID" value="KUO00420.1"/>
    <property type="molecule type" value="Genomic_DNA"/>
</dbReference>
<reference evidence="1 2" key="1">
    <citation type="submission" date="2015-10" db="EMBL/GenBank/DDBJ databases">
        <title>Draft genome sequence of Streptomyces caeruleatus NRRL B-24802, type strain for the species Streptomyces caeruleatus.</title>
        <authorList>
            <person name="Ruckert C."/>
            <person name="Winkler A."/>
            <person name="Kalinowski J."/>
            <person name="Kampfer P."/>
            <person name="Glaeser S."/>
        </authorList>
    </citation>
    <scope>NUCLEOTIDE SEQUENCE [LARGE SCALE GENOMIC DNA]</scope>
    <source>
        <strain evidence="1 2">NRRL B-24802</strain>
    </source>
</reference>
<dbReference type="Proteomes" id="UP000053429">
    <property type="component" value="Unassembled WGS sequence"/>
</dbReference>
<organism evidence="1 2">
    <name type="scientific">Streptomyces caeruleatus</name>
    <dbReference type="NCBI Taxonomy" id="661399"/>
    <lineage>
        <taxon>Bacteria</taxon>
        <taxon>Bacillati</taxon>
        <taxon>Actinomycetota</taxon>
        <taxon>Actinomycetes</taxon>
        <taxon>Kitasatosporales</taxon>
        <taxon>Streptomycetaceae</taxon>
        <taxon>Streptomyces</taxon>
    </lineage>
</organism>
<sequence>MLVARRKDIERELGWRVQDVIVFQGLDAVQHLGEAIGMTPSILLKYVEATAQSSLHPDRPSGPAEEGQS</sequence>
<name>A0A101TXS5_9ACTN</name>
<dbReference type="AlphaFoldDB" id="A0A101TXS5"/>
<protein>
    <submittedName>
        <fullName evidence="1">Uncharacterized protein</fullName>
    </submittedName>
</protein>
<gene>
    <name evidence="1" type="ORF">AQJ67_24315</name>
</gene>
<comment type="caution">
    <text evidence="1">The sequence shown here is derived from an EMBL/GenBank/DDBJ whole genome shotgun (WGS) entry which is preliminary data.</text>
</comment>
<keyword evidence="2" id="KW-1185">Reference proteome</keyword>
<evidence type="ECO:0000313" key="1">
    <source>
        <dbReference type="EMBL" id="KUO00420.1"/>
    </source>
</evidence>
<proteinExistence type="predicted"/>
<evidence type="ECO:0000313" key="2">
    <source>
        <dbReference type="Proteomes" id="UP000053429"/>
    </source>
</evidence>
<accession>A0A101TXS5</accession>